<dbReference type="AlphaFoldDB" id="A0A4U8YTZ0"/>
<proteinExistence type="predicted"/>
<protein>
    <submittedName>
        <fullName evidence="2">Uncharacterized protein</fullName>
    </submittedName>
</protein>
<name>A0A4U8YTZ0_9BACT</name>
<dbReference type="RefSeq" id="WP_180141785.1">
    <property type="nucleotide sequence ID" value="NZ_CAADHO010000005.1"/>
</dbReference>
<dbReference type="EMBL" id="CAADHO010000005">
    <property type="protein sequence ID" value="VFQ45342.1"/>
    <property type="molecule type" value="Genomic_DNA"/>
</dbReference>
<organism evidence="2 3">
    <name type="scientific">Desulfoluna butyratoxydans</name>
    <dbReference type="NCBI Taxonomy" id="231438"/>
    <lineage>
        <taxon>Bacteria</taxon>
        <taxon>Pseudomonadati</taxon>
        <taxon>Thermodesulfobacteriota</taxon>
        <taxon>Desulfobacteria</taxon>
        <taxon>Desulfobacterales</taxon>
        <taxon>Desulfolunaceae</taxon>
        <taxon>Desulfoluna</taxon>
    </lineage>
</organism>
<keyword evidence="3" id="KW-1185">Reference proteome</keyword>
<evidence type="ECO:0000313" key="3">
    <source>
        <dbReference type="Proteomes" id="UP000507962"/>
    </source>
</evidence>
<gene>
    <name evidence="2" type="ORF">MSL71_29990</name>
</gene>
<evidence type="ECO:0000256" key="1">
    <source>
        <dbReference type="SAM" id="MobiDB-lite"/>
    </source>
</evidence>
<accession>A0A4U8YTZ0</accession>
<evidence type="ECO:0000313" key="2">
    <source>
        <dbReference type="EMBL" id="VFQ45342.1"/>
    </source>
</evidence>
<dbReference type="Proteomes" id="UP000507962">
    <property type="component" value="Unassembled WGS sequence"/>
</dbReference>
<reference evidence="2 3" key="1">
    <citation type="submission" date="2019-03" db="EMBL/GenBank/DDBJ databases">
        <authorList>
            <person name="Nijsse B."/>
        </authorList>
    </citation>
    <scope>NUCLEOTIDE SEQUENCE [LARGE SCALE GENOMIC DNA]</scope>
    <source>
        <strain evidence="2">Desulfoluna butyratoxydans MSL71</strain>
    </source>
</reference>
<feature type="region of interest" description="Disordered" evidence="1">
    <location>
        <begin position="1"/>
        <end position="20"/>
    </location>
</feature>
<sequence>MYEQIEKTQENKRKSISDAGSLIQGRGISTDQFVDNRPESIQMQKLKNLSCNSPQVQPLRAFKNMAAANSVAQKKGNVKQRFGLNAPQLISTVTTDLNALSSSGALVAQRKLNVSGLIVDIQSLSEDERPVEIGKIIEALRLYQKTPGDEALAEVIRACAAASSATSKYEAAIRKIRNAYAEEISKRMVRAQKEWPAFDKQQVKVTDSTKKHAAKGRDVVELASTLIKAGQLGKAHNLLIDFIVNYWIKNTHEKVKKIDYSYDISISPKDNGSGFYSTAKKGDPRYFPNQGIKIPYMEATESQWESIELLKSSNELDDVNAFHFATFAVMTILEEVMHLVQEHMGIWHSPDTGEFATKSGVKLSFDEGLTDFDEADILAWIMEQDFPAWAIEEWGEHSAYSMRSKFLKWKG</sequence>
<feature type="compositionally biased region" description="Basic and acidic residues" evidence="1">
    <location>
        <begin position="1"/>
        <end position="16"/>
    </location>
</feature>